<feature type="region of interest" description="Disordered" evidence="2">
    <location>
        <begin position="296"/>
        <end position="320"/>
    </location>
</feature>
<dbReference type="Proteomes" id="UP000567179">
    <property type="component" value="Unassembled WGS sequence"/>
</dbReference>
<dbReference type="EMBL" id="JAACJJ010000056">
    <property type="protein sequence ID" value="KAF5312991.1"/>
    <property type="molecule type" value="Genomic_DNA"/>
</dbReference>
<dbReference type="OrthoDB" id="3258416at2759"/>
<sequence>MPPLPTREALEAMKRVDLQRICKDYGVKANLKSEALIELLLDTQSGPPHGKPLHHPPPPSQPPPERPRQPSRRSVSTRQSSGKAGPSRISSMIVHDIIEDEEDQENEQQTDERDTPVQPVEQPPPRTRKAKDLQTRLGVGKPVIAGGTGARNITRSSTGSIGSKAKRTKSSRSMIPVEATIIEEEPEAPSPSAKVLESAEPVNPPFSPPSLPSGPLSHSLSISHMQSLIDRAINPLHEQIRVLKSELNQMQTMKAELDALKSQVLNISQSQNNSGADQLSMASLKEEIQQIKNMLSANESPPLPSTPKGRNTQLTEPPAGFGMPSGLNEIFPGITETVLGKRHRTATPTQIEPDLQEELSKEASSRSVLGPVKKKPKLQGSKAGGSRQSSRQASGSGRHTLNDDMNAFIRGSAEPEDFNDPPPPTNRLPEFFEPDSPPLTSTLPRPKVTRSSANAAENQPHSFGFGFLPISSTPRDPMYMPSFPYPEAPQSPTPAGPSPRYTTVQQEERTDIFKSFAVPSPIKSSRHYGALTQDRGVNPAAITQASSSKPRETSVHMGPVPSTSNVVDPPLTKATMYGTELDGDTRFGDFGLDHMATGYWANKRY</sequence>
<organism evidence="3 4">
    <name type="scientific">Psilocybe cf. subviscida</name>
    <dbReference type="NCBI Taxonomy" id="2480587"/>
    <lineage>
        <taxon>Eukaryota</taxon>
        <taxon>Fungi</taxon>
        <taxon>Dikarya</taxon>
        <taxon>Basidiomycota</taxon>
        <taxon>Agaricomycotina</taxon>
        <taxon>Agaricomycetes</taxon>
        <taxon>Agaricomycetidae</taxon>
        <taxon>Agaricales</taxon>
        <taxon>Agaricineae</taxon>
        <taxon>Strophariaceae</taxon>
        <taxon>Psilocybe</taxon>
    </lineage>
</organism>
<evidence type="ECO:0000313" key="4">
    <source>
        <dbReference type="Proteomes" id="UP000567179"/>
    </source>
</evidence>
<reference evidence="3 4" key="1">
    <citation type="journal article" date="2020" name="ISME J.">
        <title>Uncovering the hidden diversity of litter-decomposition mechanisms in mushroom-forming fungi.</title>
        <authorList>
            <person name="Floudas D."/>
            <person name="Bentzer J."/>
            <person name="Ahren D."/>
            <person name="Johansson T."/>
            <person name="Persson P."/>
            <person name="Tunlid A."/>
        </authorList>
    </citation>
    <scope>NUCLEOTIDE SEQUENCE [LARGE SCALE GENOMIC DNA]</scope>
    <source>
        <strain evidence="3 4">CBS 101986</strain>
    </source>
</reference>
<evidence type="ECO:0000256" key="2">
    <source>
        <dbReference type="SAM" id="MobiDB-lite"/>
    </source>
</evidence>
<feature type="region of interest" description="Disordered" evidence="2">
    <location>
        <begin position="342"/>
        <end position="503"/>
    </location>
</feature>
<gene>
    <name evidence="3" type="ORF">D9619_003154</name>
</gene>
<feature type="compositionally biased region" description="Low complexity" evidence="2">
    <location>
        <begin position="190"/>
        <end position="201"/>
    </location>
</feature>
<proteinExistence type="predicted"/>
<dbReference type="AlphaFoldDB" id="A0A8H5AYF3"/>
<feature type="coiled-coil region" evidence="1">
    <location>
        <begin position="240"/>
        <end position="270"/>
    </location>
</feature>
<feature type="compositionally biased region" description="Polar residues" evidence="2">
    <location>
        <begin position="438"/>
        <end position="461"/>
    </location>
</feature>
<feature type="region of interest" description="Disordered" evidence="2">
    <location>
        <begin position="40"/>
        <end position="215"/>
    </location>
</feature>
<evidence type="ECO:0000313" key="3">
    <source>
        <dbReference type="EMBL" id="KAF5312991.1"/>
    </source>
</evidence>
<feature type="compositionally biased region" description="Low complexity" evidence="2">
    <location>
        <begin position="384"/>
        <end position="398"/>
    </location>
</feature>
<protein>
    <submittedName>
        <fullName evidence="3">Uncharacterized protein</fullName>
    </submittedName>
</protein>
<feature type="compositionally biased region" description="Pro residues" evidence="2">
    <location>
        <begin position="202"/>
        <end position="212"/>
    </location>
</feature>
<feature type="compositionally biased region" description="Acidic residues" evidence="2">
    <location>
        <begin position="98"/>
        <end position="109"/>
    </location>
</feature>
<accession>A0A8H5AYF3</accession>
<evidence type="ECO:0000256" key="1">
    <source>
        <dbReference type="SAM" id="Coils"/>
    </source>
</evidence>
<feature type="region of interest" description="Disordered" evidence="2">
    <location>
        <begin position="543"/>
        <end position="571"/>
    </location>
</feature>
<feature type="compositionally biased region" description="Polar residues" evidence="2">
    <location>
        <begin position="151"/>
        <end position="161"/>
    </location>
</feature>
<name>A0A8H5AYF3_9AGAR</name>
<keyword evidence="4" id="KW-1185">Reference proteome</keyword>
<feature type="compositionally biased region" description="Pro residues" evidence="2">
    <location>
        <begin position="55"/>
        <end position="64"/>
    </location>
</feature>
<feature type="compositionally biased region" description="Pro residues" evidence="2">
    <location>
        <begin position="483"/>
        <end position="497"/>
    </location>
</feature>
<comment type="caution">
    <text evidence="3">The sequence shown here is derived from an EMBL/GenBank/DDBJ whole genome shotgun (WGS) entry which is preliminary data.</text>
</comment>
<feature type="compositionally biased region" description="Low complexity" evidence="2">
    <location>
        <begin position="72"/>
        <end position="82"/>
    </location>
</feature>
<keyword evidence="1" id="KW-0175">Coiled coil</keyword>